<keyword evidence="4" id="KW-1185">Reference proteome</keyword>
<feature type="compositionally biased region" description="Low complexity" evidence="1">
    <location>
        <begin position="60"/>
        <end position="69"/>
    </location>
</feature>
<organism evidence="3 4">
    <name type="scientific">Ceratodon purpureus</name>
    <name type="common">Fire moss</name>
    <name type="synonym">Dicranum purpureum</name>
    <dbReference type="NCBI Taxonomy" id="3225"/>
    <lineage>
        <taxon>Eukaryota</taxon>
        <taxon>Viridiplantae</taxon>
        <taxon>Streptophyta</taxon>
        <taxon>Embryophyta</taxon>
        <taxon>Bryophyta</taxon>
        <taxon>Bryophytina</taxon>
        <taxon>Bryopsida</taxon>
        <taxon>Dicranidae</taxon>
        <taxon>Pseudoditrichales</taxon>
        <taxon>Ditrichaceae</taxon>
        <taxon>Ceratodon</taxon>
    </lineage>
</organism>
<feature type="domain" description="RIN4 pathogenic type III effector avirulence factor Avr cleavage site" evidence="2">
    <location>
        <begin position="152"/>
        <end position="184"/>
    </location>
</feature>
<dbReference type="Pfam" id="PF05627">
    <property type="entry name" value="AvrRpt-cleavage"/>
    <property type="match status" value="1"/>
</dbReference>
<accession>A0A8T0GXX5</accession>
<dbReference type="InterPro" id="IPR040387">
    <property type="entry name" value="RIN4/NOI4"/>
</dbReference>
<dbReference type="Proteomes" id="UP000822688">
    <property type="component" value="Chromosome 8"/>
</dbReference>
<name>A0A8T0GXX5_CERPU</name>
<dbReference type="InterPro" id="IPR008700">
    <property type="entry name" value="TypeIII_avirulence_cleave"/>
</dbReference>
<dbReference type="AlphaFoldDB" id="A0A8T0GXX5"/>
<feature type="region of interest" description="Disordered" evidence="1">
    <location>
        <begin position="181"/>
        <end position="222"/>
    </location>
</feature>
<evidence type="ECO:0000259" key="2">
    <source>
        <dbReference type="Pfam" id="PF05627"/>
    </source>
</evidence>
<dbReference type="PANTHER" id="PTHR33159">
    <property type="entry name" value="RPM1-INTERACTING PROTEIN 4 (RIN4) FAMILY PROTEIN"/>
    <property type="match status" value="1"/>
</dbReference>
<dbReference type="PANTHER" id="PTHR33159:SF101">
    <property type="entry name" value="OS04G0379600 PROTEIN"/>
    <property type="match status" value="1"/>
</dbReference>
<comment type="caution">
    <text evidence="3">The sequence shown here is derived from an EMBL/GenBank/DDBJ whole genome shotgun (WGS) entry which is preliminary data.</text>
</comment>
<feature type="region of interest" description="Disordered" evidence="1">
    <location>
        <begin position="25"/>
        <end position="168"/>
    </location>
</feature>
<feature type="compositionally biased region" description="Basic and acidic residues" evidence="1">
    <location>
        <begin position="77"/>
        <end position="87"/>
    </location>
</feature>
<protein>
    <recommendedName>
        <fullName evidence="2">RIN4 pathogenic type III effector avirulence factor Avr cleavage site domain-containing protein</fullName>
    </recommendedName>
</protein>
<evidence type="ECO:0000313" key="4">
    <source>
        <dbReference type="Proteomes" id="UP000822688"/>
    </source>
</evidence>
<dbReference type="EMBL" id="CM026429">
    <property type="protein sequence ID" value="KAG0564536.1"/>
    <property type="molecule type" value="Genomic_DNA"/>
</dbReference>
<proteinExistence type="predicted"/>
<gene>
    <name evidence="3" type="ORF">KC19_8G118500</name>
</gene>
<sequence>MAGHVPKFGGQNAGNFTEVFALARTGGKAGSGDSGASTQEERPPARNARGAPAGRGGAPAGVAPRRVSGYGSGGSGSHEREVAELPRRGSGSGSGSQERESSTRSSQEGNRPAPLTRAQERENSGRGGRAGVQDSSAKGGRKPRNINEDYAGASHLPKFGDWNTGDAGEANYTVMFSAASKERQTGSAPDLGNKSAGRGSGDMSRNSYGSSKKPSHSWWCFS</sequence>
<evidence type="ECO:0000313" key="3">
    <source>
        <dbReference type="EMBL" id="KAG0564536.1"/>
    </source>
</evidence>
<feature type="compositionally biased region" description="Polar residues" evidence="1">
    <location>
        <begin position="203"/>
        <end position="212"/>
    </location>
</feature>
<evidence type="ECO:0000256" key="1">
    <source>
        <dbReference type="SAM" id="MobiDB-lite"/>
    </source>
</evidence>
<reference evidence="3" key="1">
    <citation type="submission" date="2020-06" db="EMBL/GenBank/DDBJ databases">
        <title>WGS assembly of Ceratodon purpureus strain R40.</title>
        <authorList>
            <person name="Carey S.B."/>
            <person name="Jenkins J."/>
            <person name="Shu S."/>
            <person name="Lovell J.T."/>
            <person name="Sreedasyam A."/>
            <person name="Maumus F."/>
            <person name="Tiley G.P."/>
            <person name="Fernandez-Pozo N."/>
            <person name="Barry K."/>
            <person name="Chen C."/>
            <person name="Wang M."/>
            <person name="Lipzen A."/>
            <person name="Daum C."/>
            <person name="Saski C.A."/>
            <person name="Payton A.C."/>
            <person name="Mcbreen J.C."/>
            <person name="Conrad R.E."/>
            <person name="Kollar L.M."/>
            <person name="Olsson S."/>
            <person name="Huttunen S."/>
            <person name="Landis J.B."/>
            <person name="Wickett N.J."/>
            <person name="Johnson M.G."/>
            <person name="Rensing S.A."/>
            <person name="Grimwood J."/>
            <person name="Schmutz J."/>
            <person name="Mcdaniel S.F."/>
        </authorList>
    </citation>
    <scope>NUCLEOTIDE SEQUENCE</scope>
    <source>
        <strain evidence="3">R40</strain>
    </source>
</reference>